<keyword evidence="3 7" id="KW-0808">Transferase</keyword>
<evidence type="ECO:0000259" key="6">
    <source>
        <dbReference type="Pfam" id="PF07669"/>
    </source>
</evidence>
<dbReference type="GO" id="GO:0009007">
    <property type="term" value="F:site-specific DNA-methyltransferase (adenine-specific) activity"/>
    <property type="evidence" value="ECO:0007669"/>
    <property type="project" value="UniProtKB-EC"/>
</dbReference>
<dbReference type="Pfam" id="PF07669">
    <property type="entry name" value="Eco57I"/>
    <property type="match status" value="1"/>
</dbReference>
<evidence type="ECO:0000313" key="7">
    <source>
        <dbReference type="EMBL" id="CEN35742.1"/>
    </source>
</evidence>
<dbReference type="InterPro" id="IPR011639">
    <property type="entry name" value="MethylTrfase_TaqI-like_dom"/>
</dbReference>
<dbReference type="GO" id="GO:0006304">
    <property type="term" value="P:DNA modification"/>
    <property type="evidence" value="ECO:0007669"/>
    <property type="project" value="InterPro"/>
</dbReference>
<dbReference type="AlphaFoldDB" id="A0A0B7HCZ0"/>
<reference evidence="7 8" key="1">
    <citation type="submission" date="2015-01" db="EMBL/GenBank/DDBJ databases">
        <authorList>
            <person name="Xiang T."/>
            <person name="Song Y."/>
            <person name="Huang L."/>
            <person name="Wang B."/>
            <person name="Wu P."/>
        </authorList>
    </citation>
    <scope>NUCLEOTIDE SEQUENCE [LARGE SCALE GENOMIC DNA]</scope>
    <source>
        <strain evidence="7 8">Ccy74</strain>
    </source>
</reference>
<evidence type="ECO:0000313" key="8">
    <source>
        <dbReference type="Proteomes" id="UP000038083"/>
    </source>
</evidence>
<dbReference type="InterPro" id="IPR002052">
    <property type="entry name" value="DNA_methylase_N6_adenine_CS"/>
</dbReference>
<evidence type="ECO:0000256" key="1">
    <source>
        <dbReference type="ARBA" id="ARBA00011900"/>
    </source>
</evidence>
<evidence type="ECO:0000256" key="2">
    <source>
        <dbReference type="ARBA" id="ARBA00022603"/>
    </source>
</evidence>
<dbReference type="InterPro" id="IPR029063">
    <property type="entry name" value="SAM-dependent_MTases_sf"/>
</dbReference>
<sequence length="977" mass="113476">MALFQKTVLVKYTNQINKELLSEKWELYKAHFHNPQIQENIYNSKEEQYQEGFLRDLFVNILGYTLNPADNFNLTTEYKNIKDSKKADGAIIINQKVRAIIELKGTNTTDLSKIEAQAFGYKNNQPDCTYVITSNFEKLRFYIDNAVDFLEFNLFNLSENDFKNLFLCLAFQNISQDIPKKIKQESVSQEEAITKKLYKDYSAFKQTLFVSLCQLNPDIDQLILFKKSQKLLDRFLFLFFAEDSYLLPSNSVRTILNQWDKLKELDAYIPLYERFKQFFGYLNNGNKEKEIFAYNGGLFKPDEILDQLQIDDNLLYQNTKKLSEYDFNSEIDVNILGHIFENSLNELDEIQAQIQGQTIDKAQTKRKKDGVFYTPKYITKYIVENTIGKLCDQKKQEIQLNDEDFAKSKQKKTKEQLLTKLKTYREWLLQLTIIDPACGSGAFLNEALNFLIAEHQYLDELEGKLFGASITFQNVENSILENNLFGVDLNEESVEIAKLSLWLRTAQRGRKLNDLSANIKCGNSLISDPEVAGEKAFDWQKAFPKVFEKGGFDVVIGNPPYGAKLDKETQNYLTKKYIQGGGETVISFTKLAYDFLLKEGGEFGFIIPKSFSFASNYKAIREFILNDIYKIIDCKKVWKEVLLEQIIFFFSKGKNTESFISGILKDKDFIELGNISKETFNSFGFFLNGVTSQELEIGNKINKCDFYIKDIATNSRGGIFQKYISDREGNLKVLGGAEIQREGIVGIKGLIDETIIKNDEKSFIKENSILVQNIVAHIENPIEHIKITACFPEDRNFAIVDTINQITFNENYNAKTFWLIFNSKLINWYTYRFILAKAIRTIHFDNSITNRIPIPKNFNQQPFVEKADKMLSLHKELREVSDKFSRMVVRKFELGDNLPKKLQTWYELSFKEFVKELGKLKIKLSLSQEAEWEDYFLQEQKKAQQIATQITQTDKEIDQMVYKLYNLTEEEIKIVES</sequence>
<dbReference type="PANTHER" id="PTHR33841:SF1">
    <property type="entry name" value="DNA METHYLTRANSFERASE A"/>
    <property type="match status" value="1"/>
</dbReference>
<accession>A0A0B7HCZ0</accession>
<organism evidence="7 8">
    <name type="scientific">Capnocytophaga cynodegmi</name>
    <dbReference type="NCBI Taxonomy" id="28189"/>
    <lineage>
        <taxon>Bacteria</taxon>
        <taxon>Pseudomonadati</taxon>
        <taxon>Bacteroidota</taxon>
        <taxon>Flavobacteriia</taxon>
        <taxon>Flavobacteriales</taxon>
        <taxon>Flavobacteriaceae</taxon>
        <taxon>Capnocytophaga</taxon>
    </lineage>
</organism>
<dbReference type="InterPro" id="IPR050953">
    <property type="entry name" value="N4_N6_ade-DNA_methylase"/>
</dbReference>
<dbReference type="Gene3D" id="3.40.50.150">
    <property type="entry name" value="Vaccinia Virus protein VP39"/>
    <property type="match status" value="1"/>
</dbReference>
<keyword evidence="2 7" id="KW-0489">Methyltransferase</keyword>
<dbReference type="RefSeq" id="WP_041996000.1">
    <property type="nucleotide sequence ID" value="NZ_CDOG01000006.1"/>
</dbReference>
<dbReference type="GO" id="GO:0003676">
    <property type="term" value="F:nucleic acid binding"/>
    <property type="evidence" value="ECO:0007669"/>
    <property type="project" value="InterPro"/>
</dbReference>
<dbReference type="SUPFAM" id="SSF53335">
    <property type="entry name" value="S-adenosyl-L-methionine-dependent methyltransferases"/>
    <property type="match status" value="1"/>
</dbReference>
<feature type="domain" description="Type II methyltransferase M.TaqI-like" evidence="6">
    <location>
        <begin position="482"/>
        <end position="634"/>
    </location>
</feature>
<name>A0A0B7HCZ0_9FLAO</name>
<comment type="catalytic activity">
    <reaction evidence="5">
        <text>a 2'-deoxyadenosine in DNA + S-adenosyl-L-methionine = an N(6)-methyl-2'-deoxyadenosine in DNA + S-adenosyl-L-homocysteine + H(+)</text>
        <dbReference type="Rhea" id="RHEA:15197"/>
        <dbReference type="Rhea" id="RHEA-COMP:12418"/>
        <dbReference type="Rhea" id="RHEA-COMP:12419"/>
        <dbReference type="ChEBI" id="CHEBI:15378"/>
        <dbReference type="ChEBI" id="CHEBI:57856"/>
        <dbReference type="ChEBI" id="CHEBI:59789"/>
        <dbReference type="ChEBI" id="CHEBI:90615"/>
        <dbReference type="ChEBI" id="CHEBI:90616"/>
        <dbReference type="EC" id="2.1.1.72"/>
    </reaction>
</comment>
<dbReference type="PANTHER" id="PTHR33841">
    <property type="entry name" value="DNA METHYLTRANSFERASE YEEA-RELATED"/>
    <property type="match status" value="1"/>
</dbReference>
<evidence type="ECO:0000256" key="3">
    <source>
        <dbReference type="ARBA" id="ARBA00022679"/>
    </source>
</evidence>
<dbReference type="EC" id="2.1.1.72" evidence="1"/>
<dbReference type="SUPFAM" id="SSF116734">
    <property type="entry name" value="DNA methylase specificity domain"/>
    <property type="match status" value="1"/>
</dbReference>
<dbReference type="Proteomes" id="UP000038083">
    <property type="component" value="Unassembled WGS sequence"/>
</dbReference>
<dbReference type="PROSITE" id="PS00092">
    <property type="entry name" value="N6_MTASE"/>
    <property type="match status" value="1"/>
</dbReference>
<dbReference type="EMBL" id="CDOG01000006">
    <property type="protein sequence ID" value="CEN35742.1"/>
    <property type="molecule type" value="Genomic_DNA"/>
</dbReference>
<dbReference type="GO" id="GO:0032259">
    <property type="term" value="P:methylation"/>
    <property type="evidence" value="ECO:0007669"/>
    <property type="project" value="UniProtKB-KW"/>
</dbReference>
<proteinExistence type="predicted"/>
<protein>
    <recommendedName>
        <fullName evidence="1">site-specific DNA-methyltransferase (adenine-specific)</fullName>
        <ecNumber evidence="1">2.1.1.72</ecNumber>
    </recommendedName>
</protein>
<gene>
    <name evidence="7" type="ORF">CCYN74_140004</name>
</gene>
<evidence type="ECO:0000256" key="5">
    <source>
        <dbReference type="ARBA" id="ARBA00047942"/>
    </source>
</evidence>
<evidence type="ECO:0000256" key="4">
    <source>
        <dbReference type="ARBA" id="ARBA00022691"/>
    </source>
</evidence>
<keyword evidence="4" id="KW-0949">S-adenosyl-L-methionine</keyword>
<dbReference type="OrthoDB" id="32195at2"/>
<dbReference type="REBASE" id="118975">
    <property type="entry name" value="Ccy74ORF140004P"/>
</dbReference>
<dbReference type="PRINTS" id="PR00507">
    <property type="entry name" value="N12N6MTFRASE"/>
</dbReference>